<comment type="similarity">
    <text evidence="2">Belongs to the mitochondrial carrier (TC 2.A.29) family.</text>
</comment>
<dbReference type="PANTHER" id="PTHR45760">
    <property type="entry name" value="FI19922P1-RELATED"/>
    <property type="match status" value="1"/>
</dbReference>
<reference evidence="13 14" key="1">
    <citation type="submission" date="2020-01" db="EMBL/GenBank/DDBJ databases">
        <title>Aspergillus terreus IFO 6365 whole genome shotgun sequence.</title>
        <authorList>
            <person name="Kanamasa S."/>
            <person name="Takahashi H."/>
        </authorList>
    </citation>
    <scope>NUCLEOTIDE SEQUENCE [LARGE SCALE GENOMIC DNA]</scope>
    <source>
        <strain evidence="13 14">IFO 6365</strain>
    </source>
</reference>
<protein>
    <submittedName>
        <fullName evidence="13">Mitochondrial substrate/solute carrier</fullName>
    </submittedName>
</protein>
<dbReference type="InterPro" id="IPR007751">
    <property type="entry name" value="DUF676_lipase-like"/>
</dbReference>
<evidence type="ECO:0000256" key="12">
    <source>
        <dbReference type="SAM" id="Phobius"/>
    </source>
</evidence>
<evidence type="ECO:0000256" key="1">
    <source>
        <dbReference type="ARBA" id="ARBA00004448"/>
    </source>
</evidence>
<comment type="subcellular location">
    <subcellularLocation>
        <location evidence="1">Mitochondrion inner membrane</location>
        <topology evidence="1">Multi-pass membrane protein</topology>
    </subcellularLocation>
</comment>
<dbReference type="InterPro" id="IPR023395">
    <property type="entry name" value="MCP_dom_sf"/>
</dbReference>
<feature type="region of interest" description="Disordered" evidence="11">
    <location>
        <begin position="777"/>
        <end position="894"/>
    </location>
</feature>
<evidence type="ECO:0000256" key="10">
    <source>
        <dbReference type="ARBA" id="ARBA00023136"/>
    </source>
</evidence>
<evidence type="ECO:0000256" key="5">
    <source>
        <dbReference type="ARBA" id="ARBA00022692"/>
    </source>
</evidence>
<dbReference type="InterPro" id="IPR045863">
    <property type="entry name" value="CorA_TM1_TM2"/>
</dbReference>
<sequence length="1558" mass="175810">MTATAGSEDVPAPGAVNGQWNNDVSLSQRMLSATCGNILTCLLVNPLDVVRIRLQSQSPIKNTSPFNSYTTQTLKNVPPNLGVTACCREVFWIGQNTQVCMVGPGAGALPAVTECAVEETQRKTFTSTLDGLRKIARNEGVLTLWRGLSPTLMMGIPANVIYFSGYDWLRFDHRSPIKQYLPENYVAFVAGAAARIAAASAISPIEMFRTRLQATPGTGAGHFKATLDGLYSMTQVHGYRSLWRGLTLTMWRDVPFSGLYWWGYEEVKKFLMEGRKKAQAHHILPHGSITSQQHPHDIETPTFFESFVAGATSGSLAAFVTTPFDVGKTRQQVFRHMGDEHPSTPRAVAAPGSVRPEQLPLPKFLLHIFREEGTAGLFRGWVARCLKVAPACAIMISTYEFGKKMAREVNERRHSDDESTSDSRALVSSRDGSGVSAKIATPPRQQDAVVDDVSSIVAVPAIGADPTRTWWDEGSREPWVTSELRRHIPNARVLLIDPGPFDSHESLDSLAEHLLHQIHQERQLTSSRRPIFFICHSTGGLVAKAALVLAGHSESNLESILTSCYGIAFLATPHQGSSYLSAQEYAKSIRRLMHPKYHIPHRLRELFRPRHPVLLHLSHQFKAISEDMKLWTFLETVDSTLTVTDSVTNTTVEMHVPITSIRSGLLDLEHEKEVPLATDHVGTATFKGQEQTTRLSFIKELQSSVAMAVQLSTITASPLHVGRETMVQVNGFFEDTARGVSDETPLKLWSTKTPLREYLKHGPSLCLSERLKRTGAIPPGSLDESSVSSFSSPRSSAANEELPFELVNQFPRREIEHRKSDSTATRPALKHSRSFMAPTSPPSPRIHVTEPATEGYLEIPKDEDQTSVPSPRASNEDYSIPGEDGEDRPRNGSVDADALTQTNALGSVSSKYKNLLPVPSSIKERLNEFRNEAPRKAPRFDRPEPGSEKLLWVHVPYTHTGWVPGVLAKCCEDQERSEFFRKFMSEDNWSSNLIRARHLEPHARYVRSTCIHSRMDNPSPNTPVEGPKDPRLAIYIPYLHWDTYWNLLQRRKVVEERLRQGRSRPAPDHVAESTLESKLIWKFLGSEPPIHIRRTLDQYGYPNLRSTVARDDDQMLWKRTKKTINLSDELRNSLLDKDPSESSNIFIDGKVLMVDQLWLWIVDQKTVVTFFPRQEATTAEGKLYEQANLYNSIYNELNGDLARRFETAGDLAALIVLHAVTILLDRTLHHDLQVLRIFEESISILTESMTKSFKRFRNRGFITRPDDYNKTLDGKTMTAAEKDERDHRVASQNREDLSALLELRDIVDELGTIMKLLEEQTATVKIMAEYFEDKGYGRSFIELALSRLDQYRIQVSDMKENAYAAQRAVETLLDLKQKQANVDESRLARWEAEVTQNQSQSVMVFTIFTVIFLPLSFFTSLFGINVREWSGEPTNLTMSQMLSIAGPTSVVVIVFALLMAFSDRLREAVVESNRILAGIMADVLFYPLKRMFHRERKTKKAPSVSTQSTHRRDRFGRYRRYQKQLENDIWKRHEDRIISPLPPVPVSEIEDAYTEKVR</sequence>
<feature type="compositionally biased region" description="Polar residues" evidence="11">
    <location>
        <begin position="866"/>
        <end position="877"/>
    </location>
</feature>
<dbReference type="OrthoDB" id="361039at2759"/>
<keyword evidence="4" id="KW-0813">Transport</keyword>
<feature type="transmembrane region" description="Helical" evidence="12">
    <location>
        <begin position="1402"/>
        <end position="1424"/>
    </location>
</feature>
<evidence type="ECO:0000256" key="6">
    <source>
        <dbReference type="ARBA" id="ARBA00022737"/>
    </source>
</evidence>
<dbReference type="Pfam" id="PF05057">
    <property type="entry name" value="DUF676"/>
    <property type="match status" value="1"/>
</dbReference>
<feature type="transmembrane region" description="Helical" evidence="12">
    <location>
        <begin position="1444"/>
        <end position="1462"/>
    </location>
</feature>
<dbReference type="InterPro" id="IPR045315">
    <property type="entry name" value="Mtm1-like"/>
</dbReference>
<dbReference type="InterPro" id="IPR002523">
    <property type="entry name" value="MgTranspt_CorA/ZnTranspt_ZntB"/>
</dbReference>
<proteinExistence type="inferred from homology"/>
<dbReference type="Gene3D" id="1.50.40.10">
    <property type="entry name" value="Mitochondrial carrier domain"/>
    <property type="match status" value="2"/>
</dbReference>
<evidence type="ECO:0000256" key="4">
    <source>
        <dbReference type="ARBA" id="ARBA00022448"/>
    </source>
</evidence>
<evidence type="ECO:0000256" key="2">
    <source>
        <dbReference type="ARBA" id="ARBA00006375"/>
    </source>
</evidence>
<evidence type="ECO:0000256" key="11">
    <source>
        <dbReference type="SAM" id="MobiDB-lite"/>
    </source>
</evidence>
<name>A0A5M3ZCP6_ASPTE</name>
<dbReference type="InterPro" id="IPR018108">
    <property type="entry name" value="MCP_transmembrane"/>
</dbReference>
<comment type="similarity">
    <text evidence="3">Belongs to the putative lipase ROG1 family.</text>
</comment>
<dbReference type="Pfam" id="PF00153">
    <property type="entry name" value="Mito_carr"/>
    <property type="match status" value="4"/>
</dbReference>
<dbReference type="GO" id="GO:0005743">
    <property type="term" value="C:mitochondrial inner membrane"/>
    <property type="evidence" value="ECO:0007669"/>
    <property type="project" value="UniProtKB-SubCell"/>
</dbReference>
<dbReference type="SUPFAM" id="SSF53474">
    <property type="entry name" value="alpha/beta-Hydrolases"/>
    <property type="match status" value="1"/>
</dbReference>
<keyword evidence="8 12" id="KW-1133">Transmembrane helix</keyword>
<evidence type="ECO:0000256" key="8">
    <source>
        <dbReference type="ARBA" id="ARBA00022989"/>
    </source>
</evidence>
<evidence type="ECO:0000256" key="3">
    <source>
        <dbReference type="ARBA" id="ARBA00007920"/>
    </source>
</evidence>
<keyword evidence="9" id="KW-0496">Mitochondrion</keyword>
<dbReference type="VEuPathDB" id="FungiDB:ATEG_09852"/>
<organism evidence="13 14">
    <name type="scientific">Aspergillus terreus</name>
    <dbReference type="NCBI Taxonomy" id="33178"/>
    <lineage>
        <taxon>Eukaryota</taxon>
        <taxon>Fungi</taxon>
        <taxon>Dikarya</taxon>
        <taxon>Ascomycota</taxon>
        <taxon>Pezizomycotina</taxon>
        <taxon>Eurotiomycetes</taxon>
        <taxon>Eurotiomycetidae</taxon>
        <taxon>Eurotiales</taxon>
        <taxon>Aspergillaceae</taxon>
        <taxon>Aspergillus</taxon>
        <taxon>Aspergillus subgen. Circumdati</taxon>
    </lineage>
</organism>
<keyword evidence="14" id="KW-1185">Reference proteome</keyword>
<dbReference type="GO" id="GO:0046873">
    <property type="term" value="F:metal ion transmembrane transporter activity"/>
    <property type="evidence" value="ECO:0007669"/>
    <property type="project" value="InterPro"/>
</dbReference>
<dbReference type="SUPFAM" id="SSF144083">
    <property type="entry name" value="Magnesium transport protein CorA, transmembrane region"/>
    <property type="match status" value="1"/>
</dbReference>
<accession>A0A5M3ZCP6</accession>
<gene>
    <name evidence="13" type="ORF">ATEIFO6365_0013036100</name>
</gene>
<dbReference type="PANTHER" id="PTHR45760:SF2">
    <property type="entry name" value="FI19922P1-RELATED"/>
    <property type="match status" value="1"/>
</dbReference>
<comment type="caution">
    <text evidence="13">The sequence shown here is derived from an EMBL/GenBank/DDBJ whole genome shotgun (WGS) entry which is preliminary data.</text>
</comment>
<feature type="compositionally biased region" description="Low complexity" evidence="11">
    <location>
        <begin position="781"/>
        <end position="796"/>
    </location>
</feature>
<dbReference type="InterPro" id="IPR029058">
    <property type="entry name" value="AB_hydrolase_fold"/>
</dbReference>
<dbReference type="Gene3D" id="1.20.58.340">
    <property type="entry name" value="Magnesium transport protein CorA, transmembrane region"/>
    <property type="match status" value="1"/>
</dbReference>
<keyword evidence="7" id="KW-0999">Mitochondrion inner membrane</keyword>
<keyword evidence="5 12" id="KW-0812">Transmembrane</keyword>
<feature type="compositionally biased region" description="Basic and acidic residues" evidence="11">
    <location>
        <begin position="811"/>
        <end position="821"/>
    </location>
</feature>
<dbReference type="SUPFAM" id="SSF103506">
    <property type="entry name" value="Mitochondrial carrier"/>
    <property type="match status" value="1"/>
</dbReference>
<dbReference type="VEuPathDB" id="FungiDB:ATEG_09851"/>
<keyword evidence="10 12" id="KW-0472">Membrane</keyword>
<evidence type="ECO:0000256" key="9">
    <source>
        <dbReference type="ARBA" id="ARBA00023128"/>
    </source>
</evidence>
<dbReference type="Gene3D" id="3.40.50.1820">
    <property type="entry name" value="alpha/beta hydrolase"/>
    <property type="match status" value="1"/>
</dbReference>
<dbReference type="PROSITE" id="PS50920">
    <property type="entry name" value="SOLCAR"/>
    <property type="match status" value="3"/>
</dbReference>
<evidence type="ECO:0000313" key="13">
    <source>
        <dbReference type="EMBL" id="GFF21027.1"/>
    </source>
</evidence>
<dbReference type="EMBL" id="BLJY01000013">
    <property type="protein sequence ID" value="GFF21027.1"/>
    <property type="molecule type" value="Genomic_DNA"/>
</dbReference>
<dbReference type="Pfam" id="PF01544">
    <property type="entry name" value="CorA"/>
    <property type="match status" value="1"/>
</dbReference>
<evidence type="ECO:0000256" key="7">
    <source>
        <dbReference type="ARBA" id="ARBA00022792"/>
    </source>
</evidence>
<feature type="region of interest" description="Disordered" evidence="11">
    <location>
        <begin position="410"/>
        <end position="444"/>
    </location>
</feature>
<dbReference type="Proteomes" id="UP000452235">
    <property type="component" value="Unassembled WGS sequence"/>
</dbReference>
<keyword evidence="6" id="KW-0677">Repeat</keyword>
<evidence type="ECO:0000313" key="14">
    <source>
        <dbReference type="Proteomes" id="UP000452235"/>
    </source>
</evidence>
<dbReference type="GO" id="GO:1990542">
    <property type="term" value="P:mitochondrial transmembrane transport"/>
    <property type="evidence" value="ECO:0007669"/>
    <property type="project" value="InterPro"/>
</dbReference>